<dbReference type="InterPro" id="IPR012340">
    <property type="entry name" value="NA-bd_OB-fold"/>
</dbReference>
<dbReference type="InterPro" id="IPR050181">
    <property type="entry name" value="Cold_shock_domain"/>
</dbReference>
<name>A0A3S1AW37_ELYCH</name>
<dbReference type="InterPro" id="IPR002059">
    <property type="entry name" value="CSP_DNA-bd"/>
</dbReference>
<accession>A0A3S1AW37</accession>
<reference evidence="3 4" key="1">
    <citation type="submission" date="2019-01" db="EMBL/GenBank/DDBJ databases">
        <title>A draft genome assembly of the solar-powered sea slug Elysia chlorotica.</title>
        <authorList>
            <person name="Cai H."/>
            <person name="Li Q."/>
            <person name="Fang X."/>
            <person name="Li J."/>
            <person name="Curtis N.E."/>
            <person name="Altenburger A."/>
            <person name="Shibata T."/>
            <person name="Feng M."/>
            <person name="Maeda T."/>
            <person name="Schwartz J.A."/>
            <person name="Shigenobu S."/>
            <person name="Lundholm N."/>
            <person name="Nishiyama T."/>
            <person name="Yang H."/>
            <person name="Hasebe M."/>
            <person name="Li S."/>
            <person name="Pierce S.K."/>
            <person name="Wang J."/>
        </authorList>
    </citation>
    <scope>NUCLEOTIDE SEQUENCE [LARGE SCALE GENOMIC DNA]</scope>
    <source>
        <strain evidence="3">EC2010</strain>
        <tissue evidence="3">Whole organism of an adult</tissue>
    </source>
</reference>
<dbReference type="Gene3D" id="2.40.50.140">
    <property type="entry name" value="Nucleic acid-binding proteins"/>
    <property type="match status" value="1"/>
</dbReference>
<feature type="compositionally biased region" description="Low complexity" evidence="1">
    <location>
        <begin position="8"/>
        <end position="19"/>
    </location>
</feature>
<feature type="compositionally biased region" description="Polar residues" evidence="1">
    <location>
        <begin position="168"/>
        <end position="184"/>
    </location>
</feature>
<dbReference type="OrthoDB" id="203339at2759"/>
<proteinExistence type="predicted"/>
<dbReference type="EMBL" id="RQTK01001969">
    <property type="protein sequence ID" value="RUS68852.1"/>
    <property type="molecule type" value="Genomic_DNA"/>
</dbReference>
<evidence type="ECO:0000313" key="4">
    <source>
        <dbReference type="Proteomes" id="UP000271974"/>
    </source>
</evidence>
<sequence>MMARFEFSCSNSHSSTSASGRQQEVPDPVVAPRISGTVKWFNVRRGYGFIKPDYEAGDIFVHRSAIVNHPRNRQRSVGDGERVEFHVVKDGSRRLMAANVTGPGGSQVIGSPYAVEWKPPNRHRYTHHYQCDRQPRPGRQTSHVDPTHQLAERAEITRGQPTHPGLNDPQSQTQSRSRENATAGTITASWEDCIRYAARPNAYYD</sequence>
<feature type="region of interest" description="Disordered" evidence="1">
    <location>
        <begin position="1"/>
        <end position="29"/>
    </location>
</feature>
<comment type="caution">
    <text evidence="3">The sequence shown here is derived from an EMBL/GenBank/DDBJ whole genome shotgun (WGS) entry which is preliminary data.</text>
</comment>
<gene>
    <name evidence="3" type="ORF">EGW08_023386</name>
</gene>
<dbReference type="Pfam" id="PF00313">
    <property type="entry name" value="CSD"/>
    <property type="match status" value="1"/>
</dbReference>
<organism evidence="3 4">
    <name type="scientific">Elysia chlorotica</name>
    <name type="common">Eastern emerald elysia</name>
    <name type="synonym">Sea slug</name>
    <dbReference type="NCBI Taxonomy" id="188477"/>
    <lineage>
        <taxon>Eukaryota</taxon>
        <taxon>Metazoa</taxon>
        <taxon>Spiralia</taxon>
        <taxon>Lophotrochozoa</taxon>
        <taxon>Mollusca</taxon>
        <taxon>Gastropoda</taxon>
        <taxon>Heterobranchia</taxon>
        <taxon>Euthyneura</taxon>
        <taxon>Panpulmonata</taxon>
        <taxon>Sacoglossa</taxon>
        <taxon>Placobranchoidea</taxon>
        <taxon>Plakobranchidae</taxon>
        <taxon>Elysia</taxon>
    </lineage>
</organism>
<protein>
    <recommendedName>
        <fullName evidence="2">CSD domain-containing protein</fullName>
    </recommendedName>
</protein>
<dbReference type="Proteomes" id="UP000271974">
    <property type="component" value="Unassembled WGS sequence"/>
</dbReference>
<dbReference type="PANTHER" id="PTHR11544">
    <property type="entry name" value="COLD SHOCK DOMAIN CONTAINING PROTEINS"/>
    <property type="match status" value="1"/>
</dbReference>
<evidence type="ECO:0000256" key="1">
    <source>
        <dbReference type="SAM" id="MobiDB-lite"/>
    </source>
</evidence>
<evidence type="ECO:0000259" key="2">
    <source>
        <dbReference type="PROSITE" id="PS51857"/>
    </source>
</evidence>
<dbReference type="SUPFAM" id="SSF50249">
    <property type="entry name" value="Nucleic acid-binding proteins"/>
    <property type="match status" value="1"/>
</dbReference>
<dbReference type="PROSITE" id="PS00352">
    <property type="entry name" value="CSD_1"/>
    <property type="match status" value="1"/>
</dbReference>
<feature type="domain" description="CSD" evidence="2">
    <location>
        <begin position="33"/>
        <end position="102"/>
    </location>
</feature>
<dbReference type="InterPro" id="IPR011129">
    <property type="entry name" value="CSD"/>
</dbReference>
<dbReference type="PRINTS" id="PR00050">
    <property type="entry name" value="COLDSHOCK"/>
</dbReference>
<dbReference type="PROSITE" id="PS51857">
    <property type="entry name" value="CSD_2"/>
    <property type="match status" value="1"/>
</dbReference>
<dbReference type="SMART" id="SM00357">
    <property type="entry name" value="CSP"/>
    <property type="match status" value="1"/>
</dbReference>
<evidence type="ECO:0000313" key="3">
    <source>
        <dbReference type="EMBL" id="RUS68852.1"/>
    </source>
</evidence>
<dbReference type="InterPro" id="IPR019844">
    <property type="entry name" value="CSD_CS"/>
</dbReference>
<dbReference type="CDD" id="cd04458">
    <property type="entry name" value="CSP_CDS"/>
    <property type="match status" value="1"/>
</dbReference>
<dbReference type="AlphaFoldDB" id="A0A3S1AW37"/>
<keyword evidence="4" id="KW-1185">Reference proteome</keyword>
<dbReference type="GO" id="GO:0003676">
    <property type="term" value="F:nucleic acid binding"/>
    <property type="evidence" value="ECO:0007669"/>
    <property type="project" value="InterPro"/>
</dbReference>
<feature type="region of interest" description="Disordered" evidence="1">
    <location>
        <begin position="156"/>
        <end position="184"/>
    </location>
</feature>
<dbReference type="STRING" id="188477.A0A3S1AW37"/>